<keyword evidence="5" id="KW-1185">Reference proteome</keyword>
<dbReference type="PANTHER" id="PTHR35561:SF1">
    <property type="entry name" value="RNA 2',3'-CYCLIC PHOSPHODIESTERASE"/>
    <property type="match status" value="1"/>
</dbReference>
<dbReference type="EC" id="3.1.4.58" evidence="2"/>
<evidence type="ECO:0000313" key="4">
    <source>
        <dbReference type="EMBL" id="MFC7373318.1"/>
    </source>
</evidence>
<comment type="catalytic activity">
    <reaction evidence="2">
        <text>a 3'-end 2',3'-cyclophospho-ribonucleotide-RNA + H2O = a 3'-end 2'-phospho-ribonucleotide-RNA + H(+)</text>
        <dbReference type="Rhea" id="RHEA:11828"/>
        <dbReference type="Rhea" id="RHEA-COMP:10464"/>
        <dbReference type="Rhea" id="RHEA-COMP:17353"/>
        <dbReference type="ChEBI" id="CHEBI:15377"/>
        <dbReference type="ChEBI" id="CHEBI:15378"/>
        <dbReference type="ChEBI" id="CHEBI:83064"/>
        <dbReference type="ChEBI" id="CHEBI:173113"/>
        <dbReference type="EC" id="3.1.4.58"/>
    </reaction>
</comment>
<dbReference type="RefSeq" id="WP_379751122.1">
    <property type="nucleotide sequence ID" value="NZ_JBHTCP010000051.1"/>
</dbReference>
<evidence type="ECO:0000259" key="3">
    <source>
        <dbReference type="Pfam" id="PF02834"/>
    </source>
</evidence>
<evidence type="ECO:0000256" key="1">
    <source>
        <dbReference type="ARBA" id="ARBA00022801"/>
    </source>
</evidence>
<evidence type="ECO:0000313" key="5">
    <source>
        <dbReference type="Proteomes" id="UP001596549"/>
    </source>
</evidence>
<dbReference type="InterPro" id="IPR004175">
    <property type="entry name" value="RNA_CPDase"/>
</dbReference>
<feature type="active site" description="Proton acceptor" evidence="2">
    <location>
        <position position="127"/>
    </location>
</feature>
<dbReference type="SUPFAM" id="SSF55144">
    <property type="entry name" value="LigT-like"/>
    <property type="match status" value="1"/>
</dbReference>
<dbReference type="HAMAP" id="MF_01940">
    <property type="entry name" value="RNA_CPDase"/>
    <property type="match status" value="1"/>
</dbReference>
<dbReference type="NCBIfam" id="TIGR02258">
    <property type="entry name" value="2_5_ligase"/>
    <property type="match status" value="1"/>
</dbReference>
<feature type="active site" description="Proton donor" evidence="2">
    <location>
        <position position="42"/>
    </location>
</feature>
<gene>
    <name evidence="4" type="primary">thpR</name>
    <name evidence="4" type="ORF">ACFQPF_16890</name>
</gene>
<dbReference type="InterPro" id="IPR014051">
    <property type="entry name" value="Phosphoesterase_HXTX"/>
</dbReference>
<comment type="caution">
    <text evidence="4">The sequence shown here is derived from an EMBL/GenBank/DDBJ whole genome shotgun (WGS) entry which is preliminary data.</text>
</comment>
<feature type="short sequence motif" description="HXTX 1" evidence="2">
    <location>
        <begin position="42"/>
        <end position="45"/>
    </location>
</feature>
<dbReference type="PANTHER" id="PTHR35561">
    <property type="entry name" value="RNA 2',3'-CYCLIC PHOSPHODIESTERASE"/>
    <property type="match status" value="1"/>
</dbReference>
<dbReference type="Proteomes" id="UP001596549">
    <property type="component" value="Unassembled WGS sequence"/>
</dbReference>
<feature type="domain" description="Phosphoesterase HXTX" evidence="3">
    <location>
        <begin position="99"/>
        <end position="172"/>
    </location>
</feature>
<dbReference type="Gene3D" id="3.90.1140.10">
    <property type="entry name" value="Cyclic phosphodiesterase"/>
    <property type="match status" value="1"/>
</dbReference>
<comment type="function">
    <text evidence="2">Hydrolyzes RNA 2',3'-cyclic phosphodiester to an RNA 2'-phosphomonoester.</text>
</comment>
<feature type="short sequence motif" description="HXTX 2" evidence="2">
    <location>
        <begin position="127"/>
        <end position="130"/>
    </location>
</feature>
<evidence type="ECO:0000256" key="2">
    <source>
        <dbReference type="HAMAP-Rule" id="MF_01940"/>
    </source>
</evidence>
<sequence length="187" mass="21602">MDRHVFLALPLTLHVKEELFQLSERIKRTIAMSKWVHPQDYHLTLVFLGKADDKKLEKLSSLIMNHVSCKPFMLRIQCLGSYGRPMQPRILWAGIEKNAALECLQSQLAELCRKSGFQIEERPFSPHITLARTYDPEAEPLLKTVNELWPIPEKVIAAPANHFVLFETVLGKEPKYHVMKTYPLKNS</sequence>
<name>A0ABW2NVM1_9BACL</name>
<dbReference type="EMBL" id="JBHTCP010000051">
    <property type="protein sequence ID" value="MFC7373318.1"/>
    <property type="molecule type" value="Genomic_DNA"/>
</dbReference>
<comment type="similarity">
    <text evidence="2">Belongs to the 2H phosphoesterase superfamily. ThpR family.</text>
</comment>
<protein>
    <recommendedName>
        <fullName evidence="2">RNA 2',3'-cyclic phosphodiesterase</fullName>
        <shortName evidence="2">RNA 2',3'-CPDase</shortName>
        <ecNumber evidence="2">3.1.4.58</ecNumber>
    </recommendedName>
</protein>
<dbReference type="InterPro" id="IPR009097">
    <property type="entry name" value="Cyclic_Pdiesterase"/>
</dbReference>
<feature type="domain" description="Phosphoesterase HXTX" evidence="3">
    <location>
        <begin position="14"/>
        <end position="92"/>
    </location>
</feature>
<dbReference type="Pfam" id="PF02834">
    <property type="entry name" value="LigT_PEase"/>
    <property type="match status" value="2"/>
</dbReference>
<accession>A0ABW2NVM1</accession>
<reference evidence="5" key="1">
    <citation type="journal article" date="2019" name="Int. J. Syst. Evol. Microbiol.">
        <title>The Global Catalogue of Microorganisms (GCM) 10K type strain sequencing project: providing services to taxonomists for standard genome sequencing and annotation.</title>
        <authorList>
            <consortium name="The Broad Institute Genomics Platform"/>
            <consortium name="The Broad Institute Genome Sequencing Center for Infectious Disease"/>
            <person name="Wu L."/>
            <person name="Ma J."/>
        </authorList>
    </citation>
    <scope>NUCLEOTIDE SEQUENCE [LARGE SCALE GENOMIC DNA]</scope>
    <source>
        <strain evidence="5">NBRC 106396</strain>
    </source>
</reference>
<keyword evidence="1 2" id="KW-0378">Hydrolase</keyword>
<proteinExistence type="inferred from homology"/>
<organism evidence="4 5">
    <name type="scientific">Fictibacillus iocasae</name>
    <dbReference type="NCBI Taxonomy" id="2715437"/>
    <lineage>
        <taxon>Bacteria</taxon>
        <taxon>Bacillati</taxon>
        <taxon>Bacillota</taxon>
        <taxon>Bacilli</taxon>
        <taxon>Bacillales</taxon>
        <taxon>Fictibacillaceae</taxon>
        <taxon>Fictibacillus</taxon>
    </lineage>
</organism>